<feature type="region of interest" description="Disordered" evidence="3">
    <location>
        <begin position="291"/>
        <end position="313"/>
    </location>
</feature>
<dbReference type="OMA" id="CEMEHED"/>
<dbReference type="GO" id="GO:0005634">
    <property type="term" value="C:nucleus"/>
    <property type="evidence" value="ECO:0007669"/>
    <property type="project" value="TreeGrafter"/>
</dbReference>
<feature type="compositionally biased region" description="Low complexity" evidence="3">
    <location>
        <begin position="651"/>
        <end position="660"/>
    </location>
</feature>
<feature type="region of interest" description="Disordered" evidence="3">
    <location>
        <begin position="890"/>
        <end position="942"/>
    </location>
</feature>
<feature type="compositionally biased region" description="Basic and acidic residues" evidence="3">
    <location>
        <begin position="891"/>
        <end position="906"/>
    </location>
</feature>
<dbReference type="InterPro" id="IPR013216">
    <property type="entry name" value="Methyltransf_11"/>
</dbReference>
<dbReference type="HOGENOM" id="CLU_003944_1_0_1"/>
<evidence type="ECO:0000313" key="5">
    <source>
        <dbReference type="EnsemblMetazoa" id="RPRC009574-PA"/>
    </source>
</evidence>
<keyword evidence="6" id="KW-1185">Reference proteome</keyword>
<sequence>LAMVDREARCIALEQAYVHEVYEEMGAGLDQPPWPRVTHFLNQLEMGAIVCDVGCGSGKYLSVNPFAFNIGVDRCARLVEAASMEQNEVLLCDNLSLPFKDESFDAVLSTAVVHHFATSERRIGAIKELARVLKIGGRLVITVWAMEQRRRKFESQDVLVPWHRSQNLSAHSLEITPTTASSEEEQTYHHSSQTSRSRKHDSGHSRCKKKEVVPSPSSSSLSSPNETCYSFVRRALKKLAGVKKSGGRNKPCFLDSWSSCTSSDLPPKRYDPEGCEDIEDLPIELRRLEDEQEAPGREVCPPPTTADRLSTHKSKSLSDIAITTLNRVVRSQSSVPTLGAEEAALDNDPEANTMLDHSNLRLVKQKKSIVDMDVHSEERDKAMDMKDMVKSLPEFKVTSYSGRRDVVKQSSMNEEFMSAERLREKARVQQNIQKQASLNDELICNRNKTLDSMKDVLFSTSTSKRFQLIKNGLTRKIKNSTTNIEKGYSSLQSDTSVDSEDSFASVIFVPKCEHIESTKTSPTLQSSPGSPQPTSPKIKLPPSIVSPKMRSFSMGISSLPTSPKLKHAMAVISTTQTPTSPKLVCYPKPNSPRLYHQASFPMSSPVTTTSGNRVPIKMISQETNDYFTQLDTISKKEDECAKKDEEKGELLPESELPESSNFPDKSVTLITTNEIATNEKTRVVSSMKAQFPLLRRSAGMFGRRSPVSKSVPRLFSLEIFNPETDDMDSDSSGLSSPDSTSSVISIKNGEESPEARKEYFARNNKFARSNANIIDLDDKTEKECLKRTSGVGAELSPDTVSTDNPEILLDLTETSTEDTPPSCGTRLSPLLEAVAGVATTWDEECRQHLAEFAEKLSENLLAEIDSICKFSTLLCAFLWNQVVIRGSRKRDRLESGEYTESTKDSRPQTSLNASQHCLPHVSNLRPTNSLESSDAGDVSERTCSDISVQNTGSAIKTPSTTSFASDKASDCSKDARYADRRMARCDGRSSSEEMPADRTSMNKLVRQRASTQEPEMLTKTQSLETSLSCSTSQDSLLSDNGGGAITFHRYYHVFKEGELDQLIETYVDNLHIISSYYDHANWCVVAEKVQVWTI</sequence>
<feature type="compositionally biased region" description="Basic residues" evidence="3">
    <location>
        <begin position="196"/>
        <end position="209"/>
    </location>
</feature>
<dbReference type="InParanoid" id="T1HZV4"/>
<dbReference type="GO" id="GO:0030488">
    <property type="term" value="P:tRNA methylation"/>
    <property type="evidence" value="ECO:0007669"/>
    <property type="project" value="TreeGrafter"/>
</dbReference>
<dbReference type="FunFam" id="3.40.50.150:FF:000195">
    <property type="entry name" value="Methyltransferase domain containing protein"/>
    <property type="match status" value="1"/>
</dbReference>
<evidence type="ECO:0000259" key="4">
    <source>
        <dbReference type="Pfam" id="PF08241"/>
    </source>
</evidence>
<dbReference type="FunCoup" id="T1HZV4">
    <property type="interactions" value="33"/>
</dbReference>
<evidence type="ECO:0000256" key="3">
    <source>
        <dbReference type="SAM" id="MobiDB-lite"/>
    </source>
</evidence>
<proteinExistence type="predicted"/>
<dbReference type="GO" id="GO:0000049">
    <property type="term" value="F:tRNA binding"/>
    <property type="evidence" value="ECO:0007669"/>
    <property type="project" value="TreeGrafter"/>
</dbReference>
<dbReference type="EnsemblMetazoa" id="RPRC009574-RA">
    <property type="protein sequence ID" value="RPRC009574-PA"/>
    <property type="gene ID" value="RPRC009574"/>
</dbReference>
<dbReference type="Pfam" id="PF08241">
    <property type="entry name" value="Methyltransf_11"/>
    <property type="match status" value="1"/>
</dbReference>
<dbReference type="PANTHER" id="PTHR13069">
    <property type="entry name" value="ALKYLATED DNA REPAIR PROTEIN ALKB HOMOLOG 8"/>
    <property type="match status" value="1"/>
</dbReference>
<dbReference type="GO" id="GO:0008757">
    <property type="term" value="F:S-adenosylmethionine-dependent methyltransferase activity"/>
    <property type="evidence" value="ECO:0007669"/>
    <property type="project" value="InterPro"/>
</dbReference>
<protein>
    <submittedName>
        <fullName evidence="5">Methyltransf_11 domain-containing protein</fullName>
    </submittedName>
</protein>
<feature type="region of interest" description="Disordered" evidence="3">
    <location>
        <begin position="983"/>
        <end position="1002"/>
    </location>
</feature>
<feature type="compositionally biased region" description="Polar residues" evidence="3">
    <location>
        <begin position="171"/>
        <end position="181"/>
    </location>
</feature>
<feature type="region of interest" description="Disordered" evidence="3">
    <location>
        <begin position="171"/>
        <end position="225"/>
    </location>
</feature>
<dbReference type="EMBL" id="ACPB03001732">
    <property type="status" value="NOT_ANNOTATED_CDS"/>
    <property type="molecule type" value="Genomic_DNA"/>
</dbReference>
<dbReference type="VEuPathDB" id="VectorBase:RPRC009574"/>
<dbReference type="InterPro" id="IPR029063">
    <property type="entry name" value="SAM-dependent_MTases_sf"/>
</dbReference>
<feature type="compositionally biased region" description="Low complexity" evidence="3">
    <location>
        <begin position="730"/>
        <end position="745"/>
    </location>
</feature>
<evidence type="ECO:0000256" key="2">
    <source>
        <dbReference type="ARBA" id="ARBA00022679"/>
    </source>
</evidence>
<name>T1HZV4_RHOPR</name>
<feature type="compositionally biased region" description="Low complexity" evidence="3">
    <location>
        <begin position="214"/>
        <end position="224"/>
    </location>
</feature>
<dbReference type="CDD" id="cd02440">
    <property type="entry name" value="AdoMet_MTases"/>
    <property type="match status" value="1"/>
</dbReference>
<evidence type="ECO:0000256" key="1">
    <source>
        <dbReference type="ARBA" id="ARBA00022603"/>
    </source>
</evidence>
<accession>T1HZV4</accession>
<feature type="domain" description="Methyltransferase type 11" evidence="4">
    <location>
        <begin position="52"/>
        <end position="141"/>
    </location>
</feature>
<feature type="region of interest" description="Disordered" evidence="3">
    <location>
        <begin position="638"/>
        <end position="664"/>
    </location>
</feature>
<dbReference type="SUPFAM" id="SSF53335">
    <property type="entry name" value="S-adenosyl-L-methionine-dependent methyltransferases"/>
    <property type="match status" value="1"/>
</dbReference>
<organism evidence="5 6">
    <name type="scientific">Rhodnius prolixus</name>
    <name type="common">Triatomid bug</name>
    <dbReference type="NCBI Taxonomy" id="13249"/>
    <lineage>
        <taxon>Eukaryota</taxon>
        <taxon>Metazoa</taxon>
        <taxon>Ecdysozoa</taxon>
        <taxon>Arthropoda</taxon>
        <taxon>Hexapoda</taxon>
        <taxon>Insecta</taxon>
        <taxon>Pterygota</taxon>
        <taxon>Neoptera</taxon>
        <taxon>Paraneoptera</taxon>
        <taxon>Hemiptera</taxon>
        <taxon>Heteroptera</taxon>
        <taxon>Panheteroptera</taxon>
        <taxon>Cimicomorpha</taxon>
        <taxon>Reduviidae</taxon>
        <taxon>Triatominae</taxon>
        <taxon>Rhodnius</taxon>
    </lineage>
</organism>
<feature type="region of interest" description="Disordered" evidence="3">
    <location>
        <begin position="517"/>
        <end position="542"/>
    </location>
</feature>
<feature type="region of interest" description="Disordered" evidence="3">
    <location>
        <begin position="722"/>
        <end position="755"/>
    </location>
</feature>
<dbReference type="GO" id="GO:0005737">
    <property type="term" value="C:cytoplasm"/>
    <property type="evidence" value="ECO:0007669"/>
    <property type="project" value="TreeGrafter"/>
</dbReference>
<evidence type="ECO:0000313" key="6">
    <source>
        <dbReference type="Proteomes" id="UP000015103"/>
    </source>
</evidence>
<dbReference type="GO" id="GO:0002098">
    <property type="term" value="P:tRNA wobble uridine modification"/>
    <property type="evidence" value="ECO:0007669"/>
    <property type="project" value="TreeGrafter"/>
</dbReference>
<dbReference type="STRING" id="13249.T1HZV4"/>
<dbReference type="Gene3D" id="3.40.50.150">
    <property type="entry name" value="Vaccinia Virus protein VP39"/>
    <property type="match status" value="2"/>
</dbReference>
<dbReference type="AlphaFoldDB" id="T1HZV4"/>
<feature type="compositionally biased region" description="Low complexity" evidence="3">
    <location>
        <begin position="520"/>
        <end position="529"/>
    </location>
</feature>
<dbReference type="Proteomes" id="UP000015103">
    <property type="component" value="Unassembled WGS sequence"/>
</dbReference>
<keyword evidence="2" id="KW-0808">Transferase</keyword>
<dbReference type="GO" id="GO:0106335">
    <property type="term" value="F:tRNA (5-carboxymethyluridine(34)-5-O)-methyltransferase activity"/>
    <property type="evidence" value="ECO:0007669"/>
    <property type="project" value="TreeGrafter"/>
</dbReference>
<dbReference type="PANTHER" id="PTHR13069:SF37">
    <property type="entry name" value="FIRE DANCER"/>
    <property type="match status" value="1"/>
</dbReference>
<dbReference type="eggNOG" id="KOG1331">
    <property type="taxonomic scope" value="Eukaryota"/>
</dbReference>
<keyword evidence="1" id="KW-0489">Methyltransferase</keyword>
<dbReference type="InterPro" id="IPR051422">
    <property type="entry name" value="AlkB_tRNA_MeTrf/Diox"/>
</dbReference>
<feature type="compositionally biased region" description="Basic and acidic residues" evidence="3">
    <location>
        <begin position="638"/>
        <end position="650"/>
    </location>
</feature>
<reference evidence="5" key="1">
    <citation type="submission" date="2015-05" db="UniProtKB">
        <authorList>
            <consortium name="EnsemblMetazoa"/>
        </authorList>
    </citation>
    <scope>IDENTIFICATION</scope>
</reference>